<dbReference type="InterPro" id="IPR022002">
    <property type="entry name" value="ChsH2_Znr"/>
</dbReference>
<evidence type="ECO:0000313" key="6">
    <source>
        <dbReference type="Proteomes" id="UP000286681"/>
    </source>
</evidence>
<dbReference type="GO" id="GO:0003677">
    <property type="term" value="F:DNA binding"/>
    <property type="evidence" value="ECO:0007669"/>
    <property type="project" value="UniProtKB-KW"/>
</dbReference>
<evidence type="ECO:0000313" key="3">
    <source>
        <dbReference type="EMBL" id="APR51099.1"/>
    </source>
</evidence>
<dbReference type="InterPro" id="IPR002878">
    <property type="entry name" value="ChsH2_C"/>
</dbReference>
<feature type="domain" description="ChsH2 rubredoxin-like zinc ribbon" evidence="2">
    <location>
        <begin position="19"/>
        <end position="53"/>
    </location>
</feature>
<dbReference type="Pfam" id="PF12172">
    <property type="entry name" value="zf-ChsH2"/>
    <property type="match status" value="1"/>
</dbReference>
<dbReference type="Proteomes" id="UP000286681">
    <property type="component" value="Unassembled WGS sequence"/>
</dbReference>
<dbReference type="RefSeq" id="WP_066580709.1">
    <property type="nucleotide sequence ID" value="NZ_CP018820.1"/>
</dbReference>
<evidence type="ECO:0000313" key="5">
    <source>
        <dbReference type="Proteomes" id="UP000185161"/>
    </source>
</evidence>
<dbReference type="InterPro" id="IPR052513">
    <property type="entry name" value="Thioester_dehydratase-like"/>
</dbReference>
<dbReference type="AlphaFoldDB" id="A0A1L6J5A6"/>
<dbReference type="Proteomes" id="UP000185161">
    <property type="component" value="Chromosome"/>
</dbReference>
<proteinExistence type="predicted"/>
<dbReference type="OrthoDB" id="7210118at2"/>
<dbReference type="EMBL" id="CP018820">
    <property type="protein sequence ID" value="APR51099.1"/>
    <property type="molecule type" value="Genomic_DNA"/>
</dbReference>
<dbReference type="Pfam" id="PF01796">
    <property type="entry name" value="OB_ChsH2_C"/>
    <property type="match status" value="1"/>
</dbReference>
<dbReference type="GeneID" id="44131020"/>
<accession>A0A1L6J5A6</accession>
<sequence length="135" mass="14544">MNGPVRPLPAVDGDNRPFWTGGRDGLLMIARCADCGYHVHPPTRFCPACESLAVAPQAVSGRGRVYSFTVNYKAWVPDLPVPYVLALVELDEQTGLRLPANIVGCDPDDVEIGMAVSVRFEAVEDLHVPLFGPAA</sequence>
<reference evidence="3" key="1">
    <citation type="submission" date="2016-12" db="EMBL/GenBank/DDBJ databases">
        <title>Whole genome sequencing of Sphingomonas koreensis.</title>
        <authorList>
            <person name="Conlan S."/>
            <person name="Thomas P.J."/>
            <person name="Mullikin J."/>
            <person name="Palmore T.N."/>
            <person name="Frank K.M."/>
            <person name="Segre J.A."/>
        </authorList>
    </citation>
    <scope>NUCLEOTIDE SEQUENCE</scope>
    <source>
        <strain evidence="3">ABOJV</strain>
    </source>
</reference>
<dbReference type="InterPro" id="IPR012340">
    <property type="entry name" value="NA-bd_OB-fold"/>
</dbReference>
<evidence type="ECO:0000259" key="2">
    <source>
        <dbReference type="Pfam" id="PF12172"/>
    </source>
</evidence>
<dbReference type="Gene3D" id="6.10.30.10">
    <property type="match status" value="1"/>
</dbReference>
<organism evidence="3 5">
    <name type="scientific">Sphingomonas koreensis</name>
    <dbReference type="NCBI Taxonomy" id="93064"/>
    <lineage>
        <taxon>Bacteria</taxon>
        <taxon>Pseudomonadati</taxon>
        <taxon>Pseudomonadota</taxon>
        <taxon>Alphaproteobacteria</taxon>
        <taxon>Sphingomonadales</taxon>
        <taxon>Sphingomonadaceae</taxon>
        <taxon>Sphingomonas</taxon>
    </lineage>
</organism>
<evidence type="ECO:0000313" key="4">
    <source>
        <dbReference type="EMBL" id="RSV00723.1"/>
    </source>
</evidence>
<gene>
    <name evidence="3" type="ORF">BRX40_00425</name>
    <name evidence="4" type="ORF">CA257_16745</name>
</gene>
<reference evidence="4 6" key="3">
    <citation type="submission" date="2018-07" db="EMBL/GenBank/DDBJ databases">
        <title>Genomic and Epidemiologic Investigation of an Indolent Hospital Outbreak.</title>
        <authorList>
            <person name="Johnson R.C."/>
            <person name="Deming C."/>
            <person name="Conlan S."/>
            <person name="Zellmer C.J."/>
            <person name="Michelin A.V."/>
            <person name="Lee-Lin S."/>
            <person name="Thomas P.J."/>
            <person name="Park M."/>
            <person name="Weingarten R.A."/>
            <person name="Less J."/>
            <person name="Dekker J.P."/>
            <person name="Frank K.M."/>
            <person name="Musser K.A."/>
            <person name="Mcquiston J.R."/>
            <person name="Henderson D.K."/>
            <person name="Lau A.F."/>
            <person name="Palmore T.N."/>
            <person name="Segre J.A."/>
        </authorList>
    </citation>
    <scope>NUCLEOTIDE SEQUENCE [LARGE SCALE GENOMIC DNA]</scope>
    <source>
        <strain evidence="4 6">SK-NIH.Env10_0317</strain>
    </source>
</reference>
<dbReference type="STRING" id="93064.BRX40_00425"/>
<dbReference type="KEGG" id="skr:BRX40_00425"/>
<keyword evidence="3" id="KW-0238">DNA-binding</keyword>
<protein>
    <submittedName>
        <fullName evidence="3">DNA-binding protein</fullName>
    </submittedName>
    <submittedName>
        <fullName evidence="4">Zn-ribbon domain-containing OB-fold protein</fullName>
    </submittedName>
</protein>
<dbReference type="PANTHER" id="PTHR34075:SF5">
    <property type="entry name" value="BLR3430 PROTEIN"/>
    <property type="match status" value="1"/>
</dbReference>
<keyword evidence="5" id="KW-1185">Reference proteome</keyword>
<reference evidence="5" key="2">
    <citation type="submission" date="2016-12" db="EMBL/GenBank/DDBJ databases">
        <title>Whole genome sequencing of Sphingomonas sp. ABOJV.</title>
        <authorList>
            <person name="Conlan S."/>
            <person name="Thomas P.J."/>
            <person name="Mullikin J."/>
            <person name="Palmore T.N."/>
            <person name="Frank K.M."/>
            <person name="Segre J.A."/>
        </authorList>
    </citation>
    <scope>NUCLEOTIDE SEQUENCE [LARGE SCALE GENOMIC DNA]</scope>
    <source>
        <strain evidence="5">ABOJV</strain>
    </source>
</reference>
<dbReference type="SUPFAM" id="SSF50249">
    <property type="entry name" value="Nucleic acid-binding proteins"/>
    <property type="match status" value="1"/>
</dbReference>
<dbReference type="EMBL" id="QQWO01000015">
    <property type="protein sequence ID" value="RSV00723.1"/>
    <property type="molecule type" value="Genomic_DNA"/>
</dbReference>
<dbReference type="PANTHER" id="PTHR34075">
    <property type="entry name" value="BLR3430 PROTEIN"/>
    <property type="match status" value="1"/>
</dbReference>
<evidence type="ECO:0000259" key="1">
    <source>
        <dbReference type="Pfam" id="PF01796"/>
    </source>
</evidence>
<feature type="domain" description="ChsH2 C-terminal OB-fold" evidence="1">
    <location>
        <begin position="57"/>
        <end position="121"/>
    </location>
</feature>
<name>A0A1L6J5A6_9SPHN</name>